<accession>A0A221NY88</accession>
<reference evidence="1 2" key="1">
    <citation type="submission" date="2017-07" db="EMBL/GenBank/DDBJ databases">
        <title>Genome sequence of Streptomyces pluripotens MUSC 137T.</title>
        <authorList>
            <person name="Ser H.-L."/>
            <person name="Lee L.-H."/>
        </authorList>
    </citation>
    <scope>NUCLEOTIDE SEQUENCE [LARGE SCALE GENOMIC DNA]</scope>
    <source>
        <strain evidence="1 2">MUSC 137</strain>
    </source>
</reference>
<name>A0A221NY88_9ACTN</name>
<dbReference type="AlphaFoldDB" id="A0A221NY88"/>
<protein>
    <submittedName>
        <fullName evidence="1">Uncharacterized protein</fullName>
    </submittedName>
</protein>
<dbReference type="EMBL" id="CP022433">
    <property type="protein sequence ID" value="ASN24993.1"/>
    <property type="molecule type" value="Genomic_DNA"/>
</dbReference>
<evidence type="ECO:0000313" key="1">
    <source>
        <dbReference type="EMBL" id="ASN24993.1"/>
    </source>
</evidence>
<organism evidence="1 2">
    <name type="scientific">Streptomyces pluripotens</name>
    <dbReference type="NCBI Taxonomy" id="1355015"/>
    <lineage>
        <taxon>Bacteria</taxon>
        <taxon>Bacillati</taxon>
        <taxon>Actinomycetota</taxon>
        <taxon>Actinomycetes</taxon>
        <taxon>Kitasatosporales</taxon>
        <taxon>Streptomycetaceae</taxon>
        <taxon>Streptomyces</taxon>
    </lineage>
</organism>
<dbReference type="RefSeq" id="WP_039651049.1">
    <property type="nucleotide sequence ID" value="NZ_CP021080.1"/>
</dbReference>
<dbReference type="Proteomes" id="UP000031501">
    <property type="component" value="Chromosome"/>
</dbReference>
<evidence type="ECO:0000313" key="2">
    <source>
        <dbReference type="Proteomes" id="UP000031501"/>
    </source>
</evidence>
<gene>
    <name evidence="1" type="ORF">LK07_14135</name>
</gene>
<proteinExistence type="predicted"/>
<keyword evidence="2" id="KW-1185">Reference proteome</keyword>
<dbReference type="KEGG" id="splu:LK06_013005"/>
<sequence>MSGARHRSALDAVPTGGAGAARHRAAMRLIRSGPVVDCDPATGSAAVISRAPCPFSDQQADQATTVTCPL</sequence>